<dbReference type="AlphaFoldDB" id="A0A3L9YDJ9"/>
<sequence length="430" mass="49888">MLLIYTQKITPRIDYVFKHICARILGLDITITAVIEELIAHTGPKLSYGKQPMGNELFFQSEGLLLQQGFESQDITVKIWDDTVGFFGTSPKSALAFDIFSASFYLLTRYEEYLPHVKDEIGRFPASESLAFKENFLNRPVVDIWAYKFKTVLLEAYPDLNFPKKSLKIHSVVEAGQPYAYMQRGFLRSLSGYAMDLWKLKMRNIGKRTQVLVRLRKDPYNTFTWLVNTAKRSRSKLTVFFLLGDAVNFSESLNTQRRTFNMLVKFVSDYKEVGLIFSFEALASYDKLKKEKERMEITTNRTLTSTMNDQFLVNLPEIYRNLVELEVEKDFTMLYENVPGFRASTCTPFLFYDLDSEIKTPLIIHPVAMTTKAFDKKYESDIIKTFNGAYKSVVEVNGTFSMLFSNRDFSATERNKIWRSLFSENLQIHD</sequence>
<dbReference type="OrthoDB" id="5573484at2"/>
<evidence type="ECO:0000313" key="3">
    <source>
        <dbReference type="Proteomes" id="UP000271339"/>
    </source>
</evidence>
<feature type="domain" description="DUF7033" evidence="1">
    <location>
        <begin position="96"/>
        <end position="183"/>
    </location>
</feature>
<comment type="caution">
    <text evidence="2">The sequence shown here is derived from an EMBL/GenBank/DDBJ whole genome shotgun (WGS) entry which is preliminary data.</text>
</comment>
<organism evidence="2 3">
    <name type="scientific">Ulvibacter antarcticus</name>
    <dbReference type="NCBI Taxonomy" id="442714"/>
    <lineage>
        <taxon>Bacteria</taxon>
        <taxon>Pseudomonadati</taxon>
        <taxon>Bacteroidota</taxon>
        <taxon>Flavobacteriia</taxon>
        <taxon>Flavobacteriales</taxon>
        <taxon>Flavobacteriaceae</taxon>
        <taxon>Ulvibacter</taxon>
    </lineage>
</organism>
<evidence type="ECO:0000313" key="2">
    <source>
        <dbReference type="EMBL" id="RMA57109.1"/>
    </source>
</evidence>
<dbReference type="InterPro" id="IPR054297">
    <property type="entry name" value="DUF7033"/>
</dbReference>
<accession>A0A3L9YDJ9</accession>
<proteinExistence type="predicted"/>
<dbReference type="Pfam" id="PF23019">
    <property type="entry name" value="DUF7033"/>
    <property type="match status" value="1"/>
</dbReference>
<name>A0A3L9YDJ9_9FLAO</name>
<evidence type="ECO:0000259" key="1">
    <source>
        <dbReference type="Pfam" id="PF23019"/>
    </source>
</evidence>
<reference evidence="2 3" key="1">
    <citation type="submission" date="2018-10" db="EMBL/GenBank/DDBJ databases">
        <title>Genomic Encyclopedia of Archaeal and Bacterial Type Strains, Phase II (KMG-II): from individual species to whole genera.</title>
        <authorList>
            <person name="Goeker M."/>
        </authorList>
    </citation>
    <scope>NUCLEOTIDE SEQUENCE [LARGE SCALE GENOMIC DNA]</scope>
    <source>
        <strain evidence="2 3">DSM 23424</strain>
    </source>
</reference>
<keyword evidence="3" id="KW-1185">Reference proteome</keyword>
<dbReference type="RefSeq" id="WP_121908528.1">
    <property type="nucleotide sequence ID" value="NZ_REFC01000015.1"/>
</dbReference>
<dbReference type="Proteomes" id="UP000271339">
    <property type="component" value="Unassembled WGS sequence"/>
</dbReference>
<dbReference type="EMBL" id="REFC01000015">
    <property type="protein sequence ID" value="RMA57109.1"/>
    <property type="molecule type" value="Genomic_DNA"/>
</dbReference>
<gene>
    <name evidence="2" type="ORF">BXY75_2991</name>
</gene>
<protein>
    <recommendedName>
        <fullName evidence="1">DUF7033 domain-containing protein</fullName>
    </recommendedName>
</protein>